<dbReference type="AlphaFoldDB" id="A0A1H6YWF2"/>
<dbReference type="Proteomes" id="UP000199662">
    <property type="component" value="Unassembled WGS sequence"/>
</dbReference>
<organism evidence="5 6">
    <name type="scientific">Propionispira arboris</name>
    <dbReference type="NCBI Taxonomy" id="84035"/>
    <lineage>
        <taxon>Bacteria</taxon>
        <taxon>Bacillati</taxon>
        <taxon>Bacillota</taxon>
        <taxon>Negativicutes</taxon>
        <taxon>Selenomonadales</taxon>
        <taxon>Selenomonadaceae</taxon>
        <taxon>Propionispira</taxon>
    </lineage>
</organism>
<evidence type="ECO:0000256" key="3">
    <source>
        <dbReference type="ARBA" id="ARBA00023295"/>
    </source>
</evidence>
<dbReference type="Gene3D" id="3.20.20.80">
    <property type="entry name" value="Glycosidases"/>
    <property type="match status" value="1"/>
</dbReference>
<keyword evidence="2" id="KW-0378">Hydrolase</keyword>
<evidence type="ECO:0000313" key="6">
    <source>
        <dbReference type="Proteomes" id="UP000199662"/>
    </source>
</evidence>
<dbReference type="STRING" id="84035.SAMN05660742_10831"/>
<keyword evidence="6" id="KW-1185">Reference proteome</keyword>
<dbReference type="FunFam" id="3.20.20.80:FF:000004">
    <property type="entry name" value="Beta-glucosidase 6-phospho-beta-glucosidase"/>
    <property type="match status" value="1"/>
</dbReference>
<protein>
    <submittedName>
        <fullName evidence="5">6-phospho-beta-glucosidase</fullName>
    </submittedName>
</protein>
<gene>
    <name evidence="5" type="ORF">SAMN05660742_10831</name>
</gene>
<dbReference type="InterPro" id="IPR001360">
    <property type="entry name" value="Glyco_hydro_1"/>
</dbReference>
<evidence type="ECO:0000313" key="5">
    <source>
        <dbReference type="EMBL" id="SEJ45603.1"/>
    </source>
</evidence>
<evidence type="ECO:0000256" key="4">
    <source>
        <dbReference type="RuleBase" id="RU003690"/>
    </source>
</evidence>
<dbReference type="EMBL" id="FNZK01000008">
    <property type="protein sequence ID" value="SEJ45603.1"/>
    <property type="molecule type" value="Genomic_DNA"/>
</dbReference>
<name>A0A1H6YWF2_9FIRM</name>
<evidence type="ECO:0000256" key="1">
    <source>
        <dbReference type="ARBA" id="ARBA00010838"/>
    </source>
</evidence>
<dbReference type="RefSeq" id="WP_091831098.1">
    <property type="nucleotide sequence ID" value="NZ_FNZK01000008.1"/>
</dbReference>
<evidence type="ECO:0000256" key="2">
    <source>
        <dbReference type="ARBA" id="ARBA00022801"/>
    </source>
</evidence>
<dbReference type="SUPFAM" id="SSF51445">
    <property type="entry name" value="(Trans)glycosidases"/>
    <property type="match status" value="1"/>
</dbReference>
<sequence>MGVFKKDFLWGGSVSAMQTEGAWDEDGKGKSVYDIRTEAAGVSDWKVAIDTYHRYEEDNALLAELGFNCYRFSISWSRIFPEGKGTINEQGLAFYDRFIDDLLARGIEPMICLYHFDMPLKLAEEYNGFLSREVADYFAEYAKVIVDRYKDKVKYWLTFNEQNIFGMVHAFKISGCQCKETERNLYQIQYHTFLAHAKVVNYIHAMAPKCKVGGMIAYQLFYPATCKPEDVFFAHQADERFNQLYWEVFTNGKYTKNMLAYFSAENCKPEMDETDLAVLAKSKSDFLSFSYYASKCMSFAAVDTTKPFFRQVEQAQVANSYLPANAWNWEIDPLGFRLILDKTYQQYNLPLFPIENGIGWDEVWDGTQPINDSYRVDYHRSHIQAMQQAMEIDGVDVLGYLTWAPIDILSSQGEMKKRYGFVYVNRDEHDLKDLSRIRKQSFAWMKKVTTSNGLDLE</sequence>
<proteinExistence type="inferred from homology"/>
<dbReference type="GO" id="GO:0016052">
    <property type="term" value="P:carbohydrate catabolic process"/>
    <property type="evidence" value="ECO:0007669"/>
    <property type="project" value="TreeGrafter"/>
</dbReference>
<dbReference type="PANTHER" id="PTHR10353:SF122">
    <property type="entry name" value="6-PHOSPHO-BETA-GLUCOSIDASE ASCB-RELATED"/>
    <property type="match status" value="1"/>
</dbReference>
<keyword evidence="3" id="KW-0326">Glycosidase</keyword>
<dbReference type="GO" id="GO:0008422">
    <property type="term" value="F:beta-glucosidase activity"/>
    <property type="evidence" value="ECO:0007669"/>
    <property type="project" value="TreeGrafter"/>
</dbReference>
<dbReference type="GO" id="GO:0005829">
    <property type="term" value="C:cytosol"/>
    <property type="evidence" value="ECO:0007669"/>
    <property type="project" value="TreeGrafter"/>
</dbReference>
<dbReference type="Pfam" id="PF00232">
    <property type="entry name" value="Glyco_hydro_1"/>
    <property type="match status" value="1"/>
</dbReference>
<comment type="similarity">
    <text evidence="1 4">Belongs to the glycosyl hydrolase 1 family.</text>
</comment>
<dbReference type="PRINTS" id="PR00131">
    <property type="entry name" value="GLHYDRLASE1"/>
</dbReference>
<dbReference type="InterPro" id="IPR017853">
    <property type="entry name" value="GH"/>
</dbReference>
<dbReference type="PANTHER" id="PTHR10353">
    <property type="entry name" value="GLYCOSYL HYDROLASE"/>
    <property type="match status" value="1"/>
</dbReference>
<accession>A0A1H6YWF2</accession>
<reference evidence="5 6" key="1">
    <citation type="submission" date="2016-10" db="EMBL/GenBank/DDBJ databases">
        <authorList>
            <person name="de Groot N.N."/>
        </authorList>
    </citation>
    <scope>NUCLEOTIDE SEQUENCE [LARGE SCALE GENOMIC DNA]</scope>
    <source>
        <strain evidence="5 6">DSM 2179</strain>
    </source>
</reference>